<comment type="similarity">
    <text evidence="6">Belongs to the UPF0758 family.</text>
</comment>
<dbReference type="InterPro" id="IPR020891">
    <property type="entry name" value="UPF0758_CS"/>
</dbReference>
<comment type="caution">
    <text evidence="8">The sequence shown here is derived from an EMBL/GenBank/DDBJ whole genome shotgun (WGS) entry which is preliminary data.</text>
</comment>
<reference evidence="8 9" key="1">
    <citation type="submission" date="2021-01" db="EMBL/GenBank/DDBJ databases">
        <title>Carboxyliciviraga sp.nov., isolated from coastal sediments.</title>
        <authorList>
            <person name="Lu D."/>
            <person name="Zhang T."/>
        </authorList>
    </citation>
    <scope>NUCLEOTIDE SEQUENCE [LARGE SCALE GENOMIC DNA]</scope>
    <source>
        <strain evidence="8 9">N1Y132</strain>
    </source>
</reference>
<keyword evidence="1" id="KW-0645">Protease</keyword>
<keyword evidence="9" id="KW-1185">Reference proteome</keyword>
<dbReference type="PROSITE" id="PS50249">
    <property type="entry name" value="MPN"/>
    <property type="match status" value="1"/>
</dbReference>
<feature type="domain" description="MPN" evidence="7">
    <location>
        <begin position="110"/>
        <end position="232"/>
    </location>
</feature>
<evidence type="ECO:0000256" key="4">
    <source>
        <dbReference type="ARBA" id="ARBA00022833"/>
    </source>
</evidence>
<keyword evidence="5" id="KW-0482">Metalloprotease</keyword>
<evidence type="ECO:0000256" key="3">
    <source>
        <dbReference type="ARBA" id="ARBA00022801"/>
    </source>
</evidence>
<dbReference type="Gene3D" id="3.40.140.10">
    <property type="entry name" value="Cytidine Deaminase, domain 2"/>
    <property type="match status" value="1"/>
</dbReference>
<dbReference type="CDD" id="cd08071">
    <property type="entry name" value="MPN_DUF2466"/>
    <property type="match status" value="1"/>
</dbReference>
<organism evidence="8 9">
    <name type="scientific">Carboxylicivirga marina</name>
    <dbReference type="NCBI Taxonomy" id="2800988"/>
    <lineage>
        <taxon>Bacteria</taxon>
        <taxon>Pseudomonadati</taxon>
        <taxon>Bacteroidota</taxon>
        <taxon>Bacteroidia</taxon>
        <taxon>Marinilabiliales</taxon>
        <taxon>Marinilabiliaceae</taxon>
        <taxon>Carboxylicivirga</taxon>
    </lineage>
</organism>
<keyword evidence="2" id="KW-0479">Metal-binding</keyword>
<evidence type="ECO:0000256" key="5">
    <source>
        <dbReference type="ARBA" id="ARBA00023049"/>
    </source>
</evidence>
<accession>A0ABS1HIS9</accession>
<dbReference type="PROSITE" id="PS01302">
    <property type="entry name" value="UPF0758"/>
    <property type="match status" value="1"/>
</dbReference>
<protein>
    <submittedName>
        <fullName evidence="8">DNA repair protein RadC</fullName>
    </submittedName>
</protein>
<evidence type="ECO:0000259" key="7">
    <source>
        <dbReference type="PROSITE" id="PS50249"/>
    </source>
</evidence>
<dbReference type="NCBIfam" id="NF000642">
    <property type="entry name" value="PRK00024.1"/>
    <property type="match status" value="1"/>
</dbReference>
<keyword evidence="4" id="KW-0862">Zinc</keyword>
<dbReference type="Pfam" id="PF04002">
    <property type="entry name" value="RadC"/>
    <property type="match status" value="1"/>
</dbReference>
<keyword evidence="3" id="KW-0378">Hydrolase</keyword>
<dbReference type="InterPro" id="IPR025657">
    <property type="entry name" value="RadC_JAB"/>
</dbReference>
<dbReference type="PANTHER" id="PTHR30471:SF3">
    <property type="entry name" value="UPF0758 PROTEIN YEES-RELATED"/>
    <property type="match status" value="1"/>
</dbReference>
<evidence type="ECO:0000256" key="6">
    <source>
        <dbReference type="RuleBase" id="RU003797"/>
    </source>
</evidence>
<dbReference type="InterPro" id="IPR046778">
    <property type="entry name" value="UPF0758_N"/>
</dbReference>
<dbReference type="EMBL" id="JAENRR010000018">
    <property type="protein sequence ID" value="MBK3517585.1"/>
    <property type="molecule type" value="Genomic_DNA"/>
</dbReference>
<evidence type="ECO:0000313" key="8">
    <source>
        <dbReference type="EMBL" id="MBK3517585.1"/>
    </source>
</evidence>
<proteinExistence type="inferred from homology"/>
<evidence type="ECO:0000256" key="1">
    <source>
        <dbReference type="ARBA" id="ARBA00022670"/>
    </source>
</evidence>
<evidence type="ECO:0000256" key="2">
    <source>
        <dbReference type="ARBA" id="ARBA00022723"/>
    </source>
</evidence>
<sequence length="232" mass="25595">METYQHLSIKEWAIEDRPREKLIYKGLPSLSDAELLAILIGSGSAKESAVELSKKILRDCQNNLNVLGKKTVTDLKANYHGIGEAKAISIVASLELGRRRKLQDGEERPKITCSKDVCAIFQPILGDLPHEEFWVLLLNRSNKVIAKNKVSQGGIAGTVIDVRLILKSAIEHLASSIILCHNHPSGNKQPSDADTNITKKMSEAARIMDVPVLDHIIVTDNAFYSYADEGMI</sequence>
<dbReference type="NCBIfam" id="TIGR00608">
    <property type="entry name" value="radc"/>
    <property type="match status" value="1"/>
</dbReference>
<dbReference type="InterPro" id="IPR001405">
    <property type="entry name" value="UPF0758"/>
</dbReference>
<gene>
    <name evidence="8" type="primary">radC</name>
    <name evidence="8" type="ORF">JIV24_09585</name>
</gene>
<dbReference type="PANTHER" id="PTHR30471">
    <property type="entry name" value="DNA REPAIR PROTEIN RADC"/>
    <property type="match status" value="1"/>
</dbReference>
<name>A0ABS1HIS9_9BACT</name>
<dbReference type="Proteomes" id="UP000605676">
    <property type="component" value="Unassembled WGS sequence"/>
</dbReference>
<dbReference type="Pfam" id="PF20582">
    <property type="entry name" value="UPF0758_N"/>
    <property type="match status" value="1"/>
</dbReference>
<evidence type="ECO:0000313" key="9">
    <source>
        <dbReference type="Proteomes" id="UP000605676"/>
    </source>
</evidence>
<dbReference type="RefSeq" id="WP_200464813.1">
    <property type="nucleotide sequence ID" value="NZ_JAENRR010000018.1"/>
</dbReference>
<dbReference type="InterPro" id="IPR037518">
    <property type="entry name" value="MPN"/>
</dbReference>